<dbReference type="CDD" id="cd13542">
    <property type="entry name" value="PBP2_FutA1_ilke"/>
    <property type="match status" value="1"/>
</dbReference>
<dbReference type="GO" id="GO:0046872">
    <property type="term" value="F:metal ion binding"/>
    <property type="evidence" value="ECO:0007669"/>
    <property type="project" value="UniProtKB-KW"/>
</dbReference>
<name>A0A2G6JPZ9_NEPCE</name>
<dbReference type="Pfam" id="PF13416">
    <property type="entry name" value="SBP_bac_8"/>
    <property type="match status" value="1"/>
</dbReference>
<reference evidence="5 6" key="1">
    <citation type="submission" date="2017-10" db="EMBL/GenBank/DDBJ databases">
        <title>Novel microbial diversity and functional potential in the marine mammal oral microbiome.</title>
        <authorList>
            <person name="Dudek N.K."/>
            <person name="Sun C.L."/>
            <person name="Burstein D."/>
            <person name="Kantor R.S."/>
            <person name="Aliaga Goltsman D.S."/>
            <person name="Bik E.M."/>
            <person name="Thomas B.C."/>
            <person name="Banfield J.F."/>
            <person name="Relman D.A."/>
        </authorList>
    </citation>
    <scope>NUCLEOTIDE SEQUENCE [LARGE SCALE GENOMIC DNA]</scope>
    <source>
        <strain evidence="5">DOLJORAL78_47_21</strain>
    </source>
</reference>
<evidence type="ECO:0000256" key="3">
    <source>
        <dbReference type="PIRSR" id="PIRSR002825-1"/>
    </source>
</evidence>
<feature type="chain" id="PRO_5013882578" evidence="4">
    <location>
        <begin position="32"/>
        <end position="350"/>
    </location>
</feature>
<dbReference type="EMBL" id="PDSH01000009">
    <property type="protein sequence ID" value="PIE25290.1"/>
    <property type="molecule type" value="Genomic_DNA"/>
</dbReference>
<gene>
    <name evidence="5" type="ORF">CSA60_01105</name>
</gene>
<evidence type="ECO:0000256" key="1">
    <source>
        <dbReference type="ARBA" id="ARBA00008520"/>
    </source>
</evidence>
<feature type="signal peptide" evidence="4">
    <location>
        <begin position="1"/>
        <end position="31"/>
    </location>
</feature>
<organism evidence="5 6">
    <name type="scientific">Neptuniibacter caesariensis</name>
    <dbReference type="NCBI Taxonomy" id="207954"/>
    <lineage>
        <taxon>Bacteria</taxon>
        <taxon>Pseudomonadati</taxon>
        <taxon>Pseudomonadota</taxon>
        <taxon>Gammaproteobacteria</taxon>
        <taxon>Oceanospirillales</taxon>
        <taxon>Oceanospirillaceae</taxon>
        <taxon>Neptuniibacter</taxon>
    </lineage>
</organism>
<proteinExistence type="inferred from homology"/>
<keyword evidence="3" id="KW-0408">Iron</keyword>
<accession>A0A2G6JPZ9</accession>
<dbReference type="AlphaFoldDB" id="A0A2G6JPZ9"/>
<dbReference type="STRING" id="207954.MED92_15705"/>
<dbReference type="InterPro" id="IPR026045">
    <property type="entry name" value="Ferric-bd"/>
</dbReference>
<dbReference type="SUPFAM" id="SSF53850">
    <property type="entry name" value="Periplasmic binding protein-like II"/>
    <property type="match status" value="1"/>
</dbReference>
<dbReference type="PIRSF" id="PIRSF002825">
    <property type="entry name" value="CfbpA"/>
    <property type="match status" value="1"/>
</dbReference>
<evidence type="ECO:0000256" key="4">
    <source>
        <dbReference type="SAM" id="SignalP"/>
    </source>
</evidence>
<comment type="similarity">
    <text evidence="1">Belongs to the bacterial solute-binding protein 1 family.</text>
</comment>
<keyword evidence="3" id="KW-0479">Metal-binding</keyword>
<dbReference type="PANTHER" id="PTHR30006">
    <property type="entry name" value="THIAMINE-BINDING PERIPLASMIC PROTEIN-RELATED"/>
    <property type="match status" value="1"/>
</dbReference>
<protein>
    <submittedName>
        <fullName evidence="5">Fe(3+) ABC transporter substrate-binding protein</fullName>
    </submittedName>
</protein>
<dbReference type="InterPro" id="IPR006059">
    <property type="entry name" value="SBP"/>
</dbReference>
<comment type="caution">
    <text evidence="5">The sequence shown here is derived from an EMBL/GenBank/DDBJ whole genome shotgun (WGS) entry which is preliminary data.</text>
</comment>
<dbReference type="Gene3D" id="3.40.190.10">
    <property type="entry name" value="Periplasmic binding protein-like II"/>
    <property type="match status" value="2"/>
</dbReference>
<dbReference type="PANTHER" id="PTHR30006:SF15">
    <property type="entry name" value="IRON-UTILIZATION PERIPLASMIC PROTEIN"/>
    <property type="match status" value="1"/>
</dbReference>
<dbReference type="Proteomes" id="UP000243469">
    <property type="component" value="Unassembled WGS sequence"/>
</dbReference>
<evidence type="ECO:0000256" key="2">
    <source>
        <dbReference type="ARBA" id="ARBA00022729"/>
    </source>
</evidence>
<keyword evidence="2 4" id="KW-0732">Signal</keyword>
<feature type="binding site" evidence="3">
    <location>
        <position position="232"/>
    </location>
    <ligand>
        <name>Fe cation</name>
        <dbReference type="ChEBI" id="CHEBI:24875"/>
    </ligand>
</feature>
<evidence type="ECO:0000313" key="5">
    <source>
        <dbReference type="EMBL" id="PIE25290.1"/>
    </source>
</evidence>
<sequence length="350" mass="38127">MTKKNLIKFTNAIGSLALVSVAALLPTSVFAEESGLVNVYSARKEALIKPMLERFYEKTGITVNLVTGKADALLKRLEVEGNASPADLFITVDAGRLHRAKEAGVLQVSGSETLNQVIPSHLRDADGYWYGMTQRARTIFYVRDKVDPAELSTYEALADPKWKGRICIRSSNNIYNQSLVASMIDANGIEKTEAWAKGLVKNFAKPPSGGDTDQLKAAAAGVCDIAVANTYYFGRLLNSKNEAKKAVAAKLAAFWPNQDGRGVHMNVSGVGVTKHAHNVENAIKLMEFMASEESQIWYAEVNNEYPVVEGVKIPANLASMGGFKADDIVLSKLGENNREAVQLMDRAGWK</sequence>
<dbReference type="GO" id="GO:0030288">
    <property type="term" value="C:outer membrane-bounded periplasmic space"/>
    <property type="evidence" value="ECO:0007669"/>
    <property type="project" value="TreeGrafter"/>
</dbReference>
<feature type="binding site" evidence="3">
    <location>
        <position position="231"/>
    </location>
    <ligand>
        <name>Fe cation</name>
        <dbReference type="ChEBI" id="CHEBI:24875"/>
    </ligand>
</feature>
<evidence type="ECO:0000313" key="6">
    <source>
        <dbReference type="Proteomes" id="UP000243469"/>
    </source>
</evidence>